<keyword evidence="1" id="KW-1133">Transmembrane helix</keyword>
<feature type="transmembrane region" description="Helical" evidence="1">
    <location>
        <begin position="43"/>
        <end position="62"/>
    </location>
</feature>
<name>A0A7C5DF05_9CHLB</name>
<dbReference type="AlphaFoldDB" id="A0A7C5DF05"/>
<dbReference type="EMBL" id="DRSK01000276">
    <property type="protein sequence ID" value="HHE08204.1"/>
    <property type="molecule type" value="Genomic_DNA"/>
</dbReference>
<sequence>MKKIFLTIGLLMMTNVAFATSTGMPWETPLNQLLDSLNGPVSRVLGAAAIIGLGIGISFSEGGGMMRKALWVVMGLAIAFNALSWGLTFMGFGGGLLV</sequence>
<gene>
    <name evidence="3" type="ORF">ENL01_04965</name>
</gene>
<proteinExistence type="predicted"/>
<feature type="signal peptide" evidence="2">
    <location>
        <begin position="1"/>
        <end position="19"/>
    </location>
</feature>
<keyword evidence="1" id="KW-0472">Membrane</keyword>
<keyword evidence="1" id="KW-0812">Transmembrane</keyword>
<keyword evidence="2" id="KW-0732">Signal</keyword>
<dbReference type="Proteomes" id="UP000886059">
    <property type="component" value="Unassembled WGS sequence"/>
</dbReference>
<evidence type="ECO:0000256" key="1">
    <source>
        <dbReference type="SAM" id="Phobius"/>
    </source>
</evidence>
<accession>A0A7C5DF05</accession>
<feature type="transmembrane region" description="Helical" evidence="1">
    <location>
        <begin position="69"/>
        <end position="92"/>
    </location>
</feature>
<dbReference type="Pfam" id="PF04956">
    <property type="entry name" value="TrbC"/>
    <property type="match status" value="1"/>
</dbReference>
<evidence type="ECO:0000313" key="3">
    <source>
        <dbReference type="EMBL" id="HHE08204.1"/>
    </source>
</evidence>
<dbReference type="InterPro" id="IPR007039">
    <property type="entry name" value="TrbC/VirB2"/>
</dbReference>
<protein>
    <submittedName>
        <fullName evidence="3">Conjugal transfer protein TrbC</fullName>
    </submittedName>
</protein>
<comment type="caution">
    <text evidence="3">The sequence shown here is derived from an EMBL/GenBank/DDBJ whole genome shotgun (WGS) entry which is preliminary data.</text>
</comment>
<evidence type="ECO:0000256" key="2">
    <source>
        <dbReference type="SAM" id="SignalP"/>
    </source>
</evidence>
<feature type="chain" id="PRO_5027921909" evidence="2">
    <location>
        <begin position="20"/>
        <end position="98"/>
    </location>
</feature>
<organism evidence="3">
    <name type="scientific">Chlorobaculum parvum</name>
    <dbReference type="NCBI Taxonomy" id="274539"/>
    <lineage>
        <taxon>Bacteria</taxon>
        <taxon>Pseudomonadati</taxon>
        <taxon>Chlorobiota</taxon>
        <taxon>Chlorobiia</taxon>
        <taxon>Chlorobiales</taxon>
        <taxon>Chlorobiaceae</taxon>
        <taxon>Chlorobaculum</taxon>
    </lineage>
</organism>
<reference evidence="3" key="1">
    <citation type="journal article" date="2020" name="mSystems">
        <title>Genome- and Community-Level Interaction Insights into Carbon Utilization and Element Cycling Functions of Hydrothermarchaeota in Hydrothermal Sediment.</title>
        <authorList>
            <person name="Zhou Z."/>
            <person name="Liu Y."/>
            <person name="Xu W."/>
            <person name="Pan J."/>
            <person name="Luo Z.H."/>
            <person name="Li M."/>
        </authorList>
    </citation>
    <scope>NUCLEOTIDE SEQUENCE [LARGE SCALE GENOMIC DNA]</scope>
    <source>
        <strain evidence="3">HyVt-628</strain>
    </source>
</reference>